<evidence type="ECO:0000256" key="1">
    <source>
        <dbReference type="ARBA" id="ARBA00004651"/>
    </source>
</evidence>
<name>A0A6L5YIN9_9FIRM</name>
<dbReference type="SUPFAM" id="SSF103190">
    <property type="entry name" value="Sensory domain-like"/>
    <property type="match status" value="1"/>
</dbReference>
<dbReference type="RefSeq" id="WP_154496455.1">
    <property type="nucleotide sequence ID" value="NZ_VUMU01000009.1"/>
</dbReference>
<proteinExistence type="predicted"/>
<feature type="domain" description="Methyl-accepting transducer" evidence="9">
    <location>
        <begin position="296"/>
        <end position="553"/>
    </location>
</feature>
<comment type="caution">
    <text evidence="10">The sequence shown here is derived from an EMBL/GenBank/DDBJ whole genome shotgun (WGS) entry which is preliminary data.</text>
</comment>
<dbReference type="Proteomes" id="UP000476055">
    <property type="component" value="Unassembled WGS sequence"/>
</dbReference>
<dbReference type="PROSITE" id="PS50111">
    <property type="entry name" value="CHEMOTAXIS_TRANSDUC_2"/>
    <property type="match status" value="1"/>
</dbReference>
<dbReference type="InterPro" id="IPR033463">
    <property type="entry name" value="sCache_3"/>
</dbReference>
<evidence type="ECO:0000313" key="11">
    <source>
        <dbReference type="Proteomes" id="UP000476055"/>
    </source>
</evidence>
<keyword evidence="3 8" id="KW-0812">Transmembrane</keyword>
<protein>
    <recommendedName>
        <fullName evidence="9">Methyl-accepting transducer domain-containing protein</fullName>
    </recommendedName>
</protein>
<feature type="transmembrane region" description="Helical" evidence="8">
    <location>
        <begin position="202"/>
        <end position="220"/>
    </location>
</feature>
<dbReference type="Gene3D" id="1.10.287.950">
    <property type="entry name" value="Methyl-accepting chemotaxis protein"/>
    <property type="match status" value="1"/>
</dbReference>
<sequence>MKKTENKKTEVKGKKKPFFTISKKILALSLLPMIIVCALVATVGAKALETGIEKQIEQSLRIVGVSVDETYTNLYEGDYTRDKGGKVCKGGTSISGETQLIDGLREKTGFQVSFLYGNMRLITTLTKPEGGRINGTALEDDVYAQIQTGEALFLTDCNISEVDYYVYYQPLINSDGSVIGAIEVATPMQNVKDTISMQVKDIILIAVVCVLVAATLVSVLSRSMVKTMKKTKHFLGRIMNGELDAEPDEKQCRKKDELGDVYRISVKLQKTLRTIVTDIKDSADNLTVSSNKLIKMAQDTQESVNDVYQAVGEISEGARNQADETTDANTNVVRIGEQIEYISDKVNSLTDYAGRMAEAEKASEEIMKELNSSNESTKESVLRVAEQIKDMSGAIQNITKAVSMIQDIADETDLLSLNASIEAARAGEAGRGFAVVAEQISKLADQSKRSATEIEQIIQNIMESSGRMVEIMGEVEANMNHQQSKLEETGVKTAAVADGVENSLQHIGGIREKMDVLRQSGSAIRDVVEGLSAISEQNAASADSTMQAAHGMSDTMTELMTSSENLLVLADKLEKVLDVFKV</sequence>
<evidence type="ECO:0000256" key="7">
    <source>
        <dbReference type="PROSITE-ProRule" id="PRU00284"/>
    </source>
</evidence>
<dbReference type="Pfam" id="PF00015">
    <property type="entry name" value="MCPsignal"/>
    <property type="match status" value="1"/>
</dbReference>
<evidence type="ECO:0000256" key="8">
    <source>
        <dbReference type="SAM" id="Phobius"/>
    </source>
</evidence>
<evidence type="ECO:0000256" key="5">
    <source>
        <dbReference type="ARBA" id="ARBA00023136"/>
    </source>
</evidence>
<dbReference type="GO" id="GO:0007165">
    <property type="term" value="P:signal transduction"/>
    <property type="evidence" value="ECO:0007669"/>
    <property type="project" value="UniProtKB-KW"/>
</dbReference>
<accession>A0A6L5YIN9</accession>
<dbReference type="EMBL" id="VUMU01000009">
    <property type="protein sequence ID" value="MST58256.1"/>
    <property type="molecule type" value="Genomic_DNA"/>
</dbReference>
<evidence type="ECO:0000256" key="2">
    <source>
        <dbReference type="ARBA" id="ARBA00022475"/>
    </source>
</evidence>
<keyword evidence="4 8" id="KW-1133">Transmembrane helix</keyword>
<evidence type="ECO:0000256" key="4">
    <source>
        <dbReference type="ARBA" id="ARBA00022989"/>
    </source>
</evidence>
<keyword evidence="2" id="KW-1003">Cell membrane</keyword>
<keyword evidence="6 7" id="KW-0807">Transducer</keyword>
<dbReference type="SMART" id="SM00283">
    <property type="entry name" value="MA"/>
    <property type="match status" value="1"/>
</dbReference>
<dbReference type="InterPro" id="IPR029151">
    <property type="entry name" value="Sensor-like_sf"/>
</dbReference>
<dbReference type="InterPro" id="IPR004089">
    <property type="entry name" value="MCPsignal_dom"/>
</dbReference>
<keyword evidence="5 8" id="KW-0472">Membrane</keyword>
<dbReference type="Pfam" id="PF17202">
    <property type="entry name" value="sCache_3_3"/>
    <property type="match status" value="1"/>
</dbReference>
<dbReference type="SUPFAM" id="SSF58104">
    <property type="entry name" value="Methyl-accepting chemotaxis protein (MCP) signaling domain"/>
    <property type="match status" value="1"/>
</dbReference>
<evidence type="ECO:0000256" key="3">
    <source>
        <dbReference type="ARBA" id="ARBA00022692"/>
    </source>
</evidence>
<keyword evidence="11" id="KW-1185">Reference proteome</keyword>
<reference evidence="10 11" key="1">
    <citation type="submission" date="2019-08" db="EMBL/GenBank/DDBJ databases">
        <title>In-depth cultivation of the pig gut microbiome towards novel bacterial diversity and tailored functional studies.</title>
        <authorList>
            <person name="Wylensek D."/>
            <person name="Hitch T.C.A."/>
            <person name="Clavel T."/>
        </authorList>
    </citation>
    <scope>NUCLEOTIDE SEQUENCE [LARGE SCALE GENOMIC DNA]</scope>
    <source>
        <strain evidence="10 11">WCA3-601-WT-6H</strain>
    </source>
</reference>
<evidence type="ECO:0000313" key="10">
    <source>
        <dbReference type="EMBL" id="MST58256.1"/>
    </source>
</evidence>
<dbReference type="GO" id="GO:0005886">
    <property type="term" value="C:plasma membrane"/>
    <property type="evidence" value="ECO:0007669"/>
    <property type="project" value="UniProtKB-SubCell"/>
</dbReference>
<comment type="subcellular location">
    <subcellularLocation>
        <location evidence="1">Cell membrane</location>
        <topology evidence="1">Multi-pass membrane protein</topology>
    </subcellularLocation>
</comment>
<organism evidence="10 11">
    <name type="scientific">Waltera intestinalis</name>
    <dbReference type="NCBI Taxonomy" id="2606635"/>
    <lineage>
        <taxon>Bacteria</taxon>
        <taxon>Bacillati</taxon>
        <taxon>Bacillota</taxon>
        <taxon>Clostridia</taxon>
        <taxon>Lachnospirales</taxon>
        <taxon>Lachnospiraceae</taxon>
        <taxon>Waltera</taxon>
    </lineage>
</organism>
<gene>
    <name evidence="10" type="ORF">FYJ59_08410</name>
</gene>
<dbReference type="PANTHER" id="PTHR32089">
    <property type="entry name" value="METHYL-ACCEPTING CHEMOTAXIS PROTEIN MCPB"/>
    <property type="match status" value="1"/>
</dbReference>
<evidence type="ECO:0000259" key="9">
    <source>
        <dbReference type="PROSITE" id="PS50111"/>
    </source>
</evidence>
<dbReference type="AlphaFoldDB" id="A0A6L5YIN9"/>
<dbReference type="PANTHER" id="PTHR32089:SF112">
    <property type="entry name" value="LYSOZYME-LIKE PROTEIN-RELATED"/>
    <property type="match status" value="1"/>
</dbReference>
<evidence type="ECO:0000256" key="6">
    <source>
        <dbReference type="ARBA" id="ARBA00023224"/>
    </source>
</evidence>
<dbReference type="Gene3D" id="6.10.340.10">
    <property type="match status" value="1"/>
</dbReference>